<dbReference type="EMBL" id="MCFI01000027">
    <property type="protein sequence ID" value="ORY75115.1"/>
    <property type="molecule type" value="Genomic_DNA"/>
</dbReference>
<evidence type="ECO:0000313" key="2">
    <source>
        <dbReference type="EMBL" id="ORY75115.1"/>
    </source>
</evidence>
<keyword evidence="1" id="KW-0472">Membrane</keyword>
<dbReference type="Proteomes" id="UP000193685">
    <property type="component" value="Unassembled WGS sequence"/>
</dbReference>
<organism evidence="2 3">
    <name type="scientific">Protomyces lactucae-debilis</name>
    <dbReference type="NCBI Taxonomy" id="2754530"/>
    <lineage>
        <taxon>Eukaryota</taxon>
        <taxon>Fungi</taxon>
        <taxon>Dikarya</taxon>
        <taxon>Ascomycota</taxon>
        <taxon>Taphrinomycotina</taxon>
        <taxon>Taphrinomycetes</taxon>
        <taxon>Taphrinales</taxon>
        <taxon>Protomycetaceae</taxon>
        <taxon>Protomyces</taxon>
    </lineage>
</organism>
<keyword evidence="1" id="KW-0812">Transmembrane</keyword>
<proteinExistence type="predicted"/>
<evidence type="ECO:0000313" key="3">
    <source>
        <dbReference type="Proteomes" id="UP000193685"/>
    </source>
</evidence>
<gene>
    <name evidence="2" type="ORF">BCR37DRAFT_384169</name>
</gene>
<dbReference type="RefSeq" id="XP_040722227.1">
    <property type="nucleotide sequence ID" value="XM_040870185.1"/>
</dbReference>
<feature type="transmembrane region" description="Helical" evidence="1">
    <location>
        <begin position="7"/>
        <end position="29"/>
    </location>
</feature>
<keyword evidence="1" id="KW-1133">Transmembrane helix</keyword>
<dbReference type="GeneID" id="63786784"/>
<accession>A0A1Y2EWB9</accession>
<sequence>MNRVQQIAKAASIIAVHVGCWSMLMQAIFQFCYDCELATFHLTKLTYPLRPEETCATLCNGEVQKHYTMLREGGPDRCQARQRNAEFDWLYSNVTSSNMESDTKAKAFPVFLSITLCNCQVELTVNRKFKSSHLPTCSFDGMSKRLEIGGWKVSLRGIKVHERYFGMKKAFDCGTPTPLAEMKTKGKVWIVNYRFLKAYAAYLKAVESAVANGSIPLGEL</sequence>
<reference evidence="2 3" key="1">
    <citation type="submission" date="2016-07" db="EMBL/GenBank/DDBJ databases">
        <title>Pervasive Adenine N6-methylation of Active Genes in Fungi.</title>
        <authorList>
            <consortium name="DOE Joint Genome Institute"/>
            <person name="Mondo S.J."/>
            <person name="Dannebaum R.O."/>
            <person name="Kuo R.C."/>
            <person name="Labutti K."/>
            <person name="Haridas S."/>
            <person name="Kuo A."/>
            <person name="Salamov A."/>
            <person name="Ahrendt S.R."/>
            <person name="Lipzen A."/>
            <person name="Sullivan W."/>
            <person name="Andreopoulos W.B."/>
            <person name="Clum A."/>
            <person name="Lindquist E."/>
            <person name="Daum C."/>
            <person name="Ramamoorthy G.K."/>
            <person name="Gryganskyi A."/>
            <person name="Culley D."/>
            <person name="Magnuson J.K."/>
            <person name="James T.Y."/>
            <person name="O'Malley M.A."/>
            <person name="Stajich J.E."/>
            <person name="Spatafora J.W."/>
            <person name="Visel A."/>
            <person name="Grigoriev I.V."/>
        </authorList>
    </citation>
    <scope>NUCLEOTIDE SEQUENCE [LARGE SCALE GENOMIC DNA]</scope>
    <source>
        <strain evidence="2 3">12-1054</strain>
    </source>
</reference>
<comment type="caution">
    <text evidence="2">The sequence shown here is derived from an EMBL/GenBank/DDBJ whole genome shotgun (WGS) entry which is preliminary data.</text>
</comment>
<dbReference type="AlphaFoldDB" id="A0A1Y2EWB9"/>
<evidence type="ECO:0000256" key="1">
    <source>
        <dbReference type="SAM" id="Phobius"/>
    </source>
</evidence>
<name>A0A1Y2EWB9_PROLT</name>
<protein>
    <submittedName>
        <fullName evidence="2">Uncharacterized protein</fullName>
    </submittedName>
</protein>
<keyword evidence="3" id="KW-1185">Reference proteome</keyword>